<evidence type="ECO:0000259" key="2">
    <source>
        <dbReference type="SMART" id="SM00245"/>
    </source>
</evidence>
<dbReference type="GO" id="GO:0006508">
    <property type="term" value="P:proteolysis"/>
    <property type="evidence" value="ECO:0007669"/>
    <property type="project" value="InterPro"/>
</dbReference>
<dbReference type="Proteomes" id="UP000305730">
    <property type="component" value="Unassembled WGS sequence"/>
</dbReference>
<feature type="chain" id="PRO_5024306457" description="Tail specific protease domain-containing protein" evidence="1">
    <location>
        <begin position="26"/>
        <end position="611"/>
    </location>
</feature>
<dbReference type="PROSITE" id="PS51257">
    <property type="entry name" value="PROKAR_LIPOPROTEIN"/>
    <property type="match status" value="1"/>
</dbReference>
<feature type="signal peptide" evidence="1">
    <location>
        <begin position="1"/>
        <end position="25"/>
    </location>
</feature>
<gene>
    <name evidence="4" type="ORF">CWB96_15205</name>
    <name evidence="3" type="ORF">CWB97_14495</name>
</gene>
<dbReference type="OrthoDB" id="8365150at2"/>
<dbReference type="EMBL" id="PNCL01000084">
    <property type="protein sequence ID" value="TMP56424.1"/>
    <property type="molecule type" value="Genomic_DNA"/>
</dbReference>
<evidence type="ECO:0000313" key="5">
    <source>
        <dbReference type="Proteomes" id="UP000305730"/>
    </source>
</evidence>
<name>A0A5S3XNQ7_9GAMM</name>
<evidence type="ECO:0000313" key="4">
    <source>
        <dbReference type="EMBL" id="TMP56424.1"/>
    </source>
</evidence>
<dbReference type="InterPro" id="IPR029045">
    <property type="entry name" value="ClpP/crotonase-like_dom_sf"/>
</dbReference>
<proteinExistence type="predicted"/>
<sequence>MWKRILSYLATVYLLSACGSGSETAGLPEQVEVPITTSPPVVELQSKPEITYSSSLQDDIVSFVEVAQQIRFFYPSDSVANTHWDVFIAEAIVKLSQMSKQERLAESFQILHSIAPHISLGVTIPNEPSEESRVSSWLANSSSDDSVFTRKLISGTYKSLQGDIRHAQEWFFTTHLYNEPLHIPLYLNEHESSHGSIYNGYDTYDMSHSIDETELCMSAASHIWAEIQHFWPYFSEVDVNWKPEHKEMLSACLLEDPKDTWQTIFASMNLLQDQHISIHLPRHISPSRSFEWILPFRPYIVEGKAIITRIHPDALNLVELGDELVTIDNEPIEQVIERNAQVILTSEHNAKYRSLKSLFLRRDDTQIEATLKKVDGTTYTVLFEPLPISAMAQRYTGNRLVYRYDYMHKVLDEGVHHLVLYKLSQSALSQVREQLSSAKGIVIDLRHYPEDFFAWLHALGWFSSQEISSAPIYEHWQRAPNQSSSNVQRLFQFIQPKGELIDKPIVVLASRDSISQNEHALAYIQNAGLPIMGEATAGINGNIQEQSVFSGPDNGGVTFIYTGLQVTQNDGSSLIGVGIQPDMAVPISRESIVEGTDNQLTRAVEYILQQQ</sequence>
<dbReference type="RefSeq" id="WP_138597550.1">
    <property type="nucleotide sequence ID" value="NZ_PNCK01000051.1"/>
</dbReference>
<accession>A0A5S3XNQ7</accession>
<dbReference type="AlphaFoldDB" id="A0A5S3XNQ7"/>
<evidence type="ECO:0000313" key="6">
    <source>
        <dbReference type="Proteomes" id="UP000307706"/>
    </source>
</evidence>
<reference evidence="4" key="3">
    <citation type="submission" date="2019-09" db="EMBL/GenBank/DDBJ databases">
        <title>Co-occurence of chitin degradation, pigmentation and bioactivity in marine Pseudoalteromonas.</title>
        <authorList>
            <person name="Sonnenschein E.C."/>
            <person name="Bech P.K."/>
        </authorList>
    </citation>
    <scope>NUCLEOTIDE SEQUENCE</scope>
    <source>
        <strain evidence="4">S2231</strain>
        <strain evidence="3">S2233</strain>
    </source>
</reference>
<comment type="caution">
    <text evidence="4">The sequence shown here is derived from an EMBL/GenBank/DDBJ whole genome shotgun (WGS) entry which is preliminary data.</text>
</comment>
<dbReference type="SUPFAM" id="SSF52096">
    <property type="entry name" value="ClpP/crotonase"/>
    <property type="match status" value="1"/>
</dbReference>
<feature type="domain" description="Tail specific protease" evidence="2">
    <location>
        <begin position="364"/>
        <end position="586"/>
    </location>
</feature>
<organism evidence="4 6">
    <name type="scientific">Pseudoalteromonas citrea</name>
    <dbReference type="NCBI Taxonomy" id="43655"/>
    <lineage>
        <taxon>Bacteria</taxon>
        <taxon>Pseudomonadati</taxon>
        <taxon>Pseudomonadota</taxon>
        <taxon>Gammaproteobacteria</taxon>
        <taxon>Alteromonadales</taxon>
        <taxon>Pseudoalteromonadaceae</taxon>
        <taxon>Pseudoalteromonas</taxon>
    </lineage>
</organism>
<dbReference type="EMBL" id="PNCK01000051">
    <property type="protein sequence ID" value="TMP41523.1"/>
    <property type="molecule type" value="Genomic_DNA"/>
</dbReference>
<evidence type="ECO:0000256" key="1">
    <source>
        <dbReference type="SAM" id="SignalP"/>
    </source>
</evidence>
<dbReference type="Pfam" id="PF03572">
    <property type="entry name" value="Peptidase_S41"/>
    <property type="match status" value="1"/>
</dbReference>
<evidence type="ECO:0000313" key="3">
    <source>
        <dbReference type="EMBL" id="TMP41523.1"/>
    </source>
</evidence>
<dbReference type="SMART" id="SM00245">
    <property type="entry name" value="TSPc"/>
    <property type="match status" value="1"/>
</dbReference>
<reference evidence="5 6" key="2">
    <citation type="submission" date="2019-06" db="EMBL/GenBank/DDBJ databases">
        <title>Co-occurence of chitin degradation, pigmentation and bioactivity in marine Pseudoalteromonas.</title>
        <authorList>
            <person name="Sonnenschein E.C."/>
            <person name="Bech P.K."/>
        </authorList>
    </citation>
    <scope>NUCLEOTIDE SEQUENCE [LARGE SCALE GENOMIC DNA]</scope>
    <source>
        <strain evidence="6">S2231</strain>
        <strain evidence="5">S2233</strain>
    </source>
</reference>
<protein>
    <recommendedName>
        <fullName evidence="2">Tail specific protease domain-containing protein</fullName>
    </recommendedName>
</protein>
<dbReference type="GO" id="GO:0008236">
    <property type="term" value="F:serine-type peptidase activity"/>
    <property type="evidence" value="ECO:0007669"/>
    <property type="project" value="InterPro"/>
</dbReference>
<dbReference type="Gene3D" id="3.90.226.10">
    <property type="entry name" value="2-enoyl-CoA Hydratase, Chain A, domain 1"/>
    <property type="match status" value="1"/>
</dbReference>
<keyword evidence="1" id="KW-0732">Signal</keyword>
<reference evidence="5 6" key="1">
    <citation type="submission" date="2017-12" db="EMBL/GenBank/DDBJ databases">
        <authorList>
            <person name="Paulsen S."/>
            <person name="Gram L.K."/>
        </authorList>
    </citation>
    <scope>NUCLEOTIDE SEQUENCE [LARGE SCALE GENOMIC DNA]</scope>
    <source>
        <strain evidence="4 6">S2231</strain>
        <strain evidence="3 5">S2233</strain>
    </source>
</reference>
<dbReference type="InterPro" id="IPR005151">
    <property type="entry name" value="Tail-specific_protease"/>
</dbReference>
<dbReference type="Proteomes" id="UP000307706">
    <property type="component" value="Unassembled WGS sequence"/>
</dbReference>
<keyword evidence="5" id="KW-1185">Reference proteome</keyword>